<feature type="domain" description="Amine oxidase" evidence="6">
    <location>
        <begin position="155"/>
        <end position="265"/>
    </location>
</feature>
<keyword evidence="5" id="KW-0812">Transmembrane</keyword>
<sequence>VTLNSPVCHLKQDADHVVVTCENGKKYQAQYVISAMPQPLLNSVSFDPPLPPLKNQLIQRMPLGSSIKTITFYKKAFWREKGLNGMVISDSGPAHISVDDTKPDGSCPAIMRYKICNYFVIINFHSYIVIVKYETILATGILNKMVSCAFIIYFISFIAGNQAHYWCTKTQEERQQAVCEQYAKAFDSEEALHPYHYIDKNWPAEKYSGGCYVSFMPCGVMTNFGKALRAPIGRVYFAGSEAATLCVGSMEGAVEAGERAAREVLCAMGKISPQEAHPIAHPEPSQRLTTFQSWLPTVPMFLTTVTAVAVLVGGITLRHYLK</sequence>
<keyword evidence="5" id="KW-1133">Transmembrane helix</keyword>
<dbReference type="EC" id="1.4.3.4" evidence="3"/>
<keyword evidence="8" id="KW-1185">Reference proteome</keyword>
<dbReference type="InterPro" id="IPR036188">
    <property type="entry name" value="FAD/NAD-bd_sf"/>
</dbReference>
<feature type="non-terminal residue" evidence="7">
    <location>
        <position position="1"/>
    </location>
</feature>
<dbReference type="PANTHER" id="PTHR43563">
    <property type="entry name" value="AMINE OXIDASE"/>
    <property type="match status" value="1"/>
</dbReference>
<comment type="caution">
    <text evidence="7">The sequence shown here is derived from an EMBL/GenBank/DDBJ whole genome shotgun (WGS) entry which is preliminary data.</text>
</comment>
<dbReference type="EMBL" id="CALNXK010000216">
    <property type="protein sequence ID" value="CAH3176768.1"/>
    <property type="molecule type" value="Genomic_DNA"/>
</dbReference>
<proteinExistence type="inferred from homology"/>
<dbReference type="InterPro" id="IPR050703">
    <property type="entry name" value="Flavin_MAO"/>
</dbReference>
<dbReference type="Proteomes" id="UP001159405">
    <property type="component" value="Unassembled WGS sequence"/>
</dbReference>
<dbReference type="SUPFAM" id="SSF51905">
    <property type="entry name" value="FAD/NAD(P)-binding domain"/>
    <property type="match status" value="1"/>
</dbReference>
<evidence type="ECO:0000256" key="3">
    <source>
        <dbReference type="ARBA" id="ARBA00012804"/>
    </source>
</evidence>
<feature type="domain" description="Amine oxidase" evidence="6">
    <location>
        <begin position="1"/>
        <end position="106"/>
    </location>
</feature>
<dbReference type="Pfam" id="PF01593">
    <property type="entry name" value="Amino_oxidase"/>
    <property type="match status" value="2"/>
</dbReference>
<comment type="subcellular location">
    <subcellularLocation>
        <location evidence="1">Mitochondrion outer membrane</location>
        <topology evidence="1">Single-pass type IV membrane protein</topology>
        <orientation evidence="1">Cytoplasmic side</orientation>
    </subcellularLocation>
</comment>
<dbReference type="SUPFAM" id="SSF54373">
    <property type="entry name" value="FAD-linked reductases, C-terminal domain"/>
    <property type="match status" value="1"/>
</dbReference>
<comment type="similarity">
    <text evidence="2">Belongs to the flavin monoamine oxidase family.</text>
</comment>
<evidence type="ECO:0000313" key="7">
    <source>
        <dbReference type="EMBL" id="CAH3176768.1"/>
    </source>
</evidence>
<keyword evidence="5" id="KW-0472">Membrane</keyword>
<dbReference type="Gene3D" id="3.50.50.60">
    <property type="entry name" value="FAD/NAD(P)-binding domain"/>
    <property type="match status" value="2"/>
</dbReference>
<dbReference type="InterPro" id="IPR002937">
    <property type="entry name" value="Amino_oxidase"/>
</dbReference>
<name>A0ABN8RCY2_9CNID</name>
<dbReference type="PANTHER" id="PTHR43563:SF1">
    <property type="entry name" value="AMINE OXIDASE [FLAVIN-CONTAINING] B"/>
    <property type="match status" value="1"/>
</dbReference>
<gene>
    <name evidence="7" type="ORF">PLOB_00018418</name>
</gene>
<evidence type="ECO:0000259" key="6">
    <source>
        <dbReference type="Pfam" id="PF01593"/>
    </source>
</evidence>
<organism evidence="7 8">
    <name type="scientific">Porites lobata</name>
    <dbReference type="NCBI Taxonomy" id="104759"/>
    <lineage>
        <taxon>Eukaryota</taxon>
        <taxon>Metazoa</taxon>
        <taxon>Cnidaria</taxon>
        <taxon>Anthozoa</taxon>
        <taxon>Hexacorallia</taxon>
        <taxon>Scleractinia</taxon>
        <taxon>Fungiina</taxon>
        <taxon>Poritidae</taxon>
        <taxon>Porites</taxon>
    </lineage>
</organism>
<protein>
    <recommendedName>
        <fullName evidence="3">monoamine oxidase</fullName>
        <ecNumber evidence="3">1.4.3.4</ecNumber>
    </recommendedName>
</protein>
<accession>A0ABN8RCY2</accession>
<reference evidence="7 8" key="1">
    <citation type="submission" date="2022-05" db="EMBL/GenBank/DDBJ databases">
        <authorList>
            <consortium name="Genoscope - CEA"/>
            <person name="William W."/>
        </authorList>
    </citation>
    <scope>NUCLEOTIDE SEQUENCE [LARGE SCALE GENOMIC DNA]</scope>
</reference>
<evidence type="ECO:0000256" key="2">
    <source>
        <dbReference type="ARBA" id="ARBA00005995"/>
    </source>
</evidence>
<evidence type="ECO:0000313" key="8">
    <source>
        <dbReference type="Proteomes" id="UP001159405"/>
    </source>
</evidence>
<evidence type="ECO:0000256" key="4">
    <source>
        <dbReference type="ARBA" id="ARBA00048448"/>
    </source>
</evidence>
<evidence type="ECO:0000256" key="1">
    <source>
        <dbReference type="ARBA" id="ARBA00004362"/>
    </source>
</evidence>
<feature type="transmembrane region" description="Helical" evidence="5">
    <location>
        <begin position="294"/>
        <end position="317"/>
    </location>
</feature>
<comment type="catalytic activity">
    <reaction evidence="4">
        <text>a secondary aliphatic amine + O2 + H2O = a primary amine + an aldehyde + H2O2</text>
        <dbReference type="Rhea" id="RHEA:26414"/>
        <dbReference type="ChEBI" id="CHEBI:15377"/>
        <dbReference type="ChEBI" id="CHEBI:15379"/>
        <dbReference type="ChEBI" id="CHEBI:16240"/>
        <dbReference type="ChEBI" id="CHEBI:17478"/>
        <dbReference type="ChEBI" id="CHEBI:58855"/>
        <dbReference type="ChEBI" id="CHEBI:65296"/>
        <dbReference type="EC" id="1.4.3.4"/>
    </reaction>
</comment>
<evidence type="ECO:0000256" key="5">
    <source>
        <dbReference type="SAM" id="Phobius"/>
    </source>
</evidence>